<keyword evidence="2" id="KW-1185">Reference proteome</keyword>
<comment type="caution">
    <text evidence="1">The sequence shown here is derived from an EMBL/GenBank/DDBJ whole genome shotgun (WGS) entry which is preliminary data.</text>
</comment>
<gene>
    <name evidence="1" type="ORF">NM208_g13944</name>
</gene>
<evidence type="ECO:0000313" key="1">
    <source>
        <dbReference type="EMBL" id="KAJ3519886.1"/>
    </source>
</evidence>
<dbReference type="EMBL" id="JANRMS010003038">
    <property type="protein sequence ID" value="KAJ3519886.1"/>
    <property type="molecule type" value="Genomic_DNA"/>
</dbReference>
<accession>A0ACC1RHW3</accession>
<reference evidence="1" key="1">
    <citation type="submission" date="2022-08" db="EMBL/GenBank/DDBJ databases">
        <title>Genome Sequence of Fusarium decemcellulare.</title>
        <authorList>
            <person name="Buettner E."/>
        </authorList>
    </citation>
    <scope>NUCLEOTIDE SEQUENCE</scope>
    <source>
        <strain evidence="1">Babe19</strain>
    </source>
</reference>
<evidence type="ECO:0000313" key="2">
    <source>
        <dbReference type="Proteomes" id="UP001148629"/>
    </source>
</evidence>
<proteinExistence type="predicted"/>
<dbReference type="Proteomes" id="UP001148629">
    <property type="component" value="Unassembled WGS sequence"/>
</dbReference>
<name>A0ACC1RHW3_9HYPO</name>
<sequence length="1179" mass="129118">MTSRRRIGKKTPSSRTAQLEEKLDDLVSILRATQSSSSAHPQPENATPSLSAYSASTAGQITSRLESLATAAATSSAESQSCHTYGTSSSSHNPIEPMMGGGNSDTILLPEPTPEEAEVYLDKFRDWLKSFPLMIIPYDMTAATLRKERPFLWLCIMNITSMSVPQQMKLKDRVREEAATRVIINHERSMDVLLGLITYVAWATMTSGPGTRPFIVTYCQLAITIVYELSLMRAPVEEQYFTICFKMWGGRPPPPRLRTMEERRAIVSLWFITSVVTSFVGKMDTLRWTSHMDDCLTVLERDREHPSDEVLVALVRYQLVADEAQKLLIRDVMGEASQAPTYVFRKSLLTKMQDIREGLSPNLPPNKVLQAHSFAIEAQVNSVGLFMQTIPVTQRIESMYSCLKAVRAWYDVFFAIPLEELPGAPFSLYVQMSQIQVALYRLTTSEDPAWDKDLVRNTADLLVLLDRIIDLFNQLDAIYHVRADLDDDTLFAKGAKIMRNIRTSWEPALSRHLGSTPSSSTPGVVNQQRSIPNSVQAAMNIPDANMLDFGDITWMSDVFGPTGPEGKSSEGGVMSQAMGVLAGGRDADRDSSGNSNSASPLRPSTPTIYDPRRPYQEALSPMNPAISCLDKMVETTIIPKSQSEPRVMTPEQEKFDAQSDAPTLHDPNEDTNKTNPENDTPKVDEEDEWVVGWKLASLMISITLAAFLMLLDMSIIVTAIPRITSDFHSLQDIGWYGSSYNLASAALQPLSGKLYTYFKSKPLFLGFLFIFELGCLICGLAQSSIMLIIGRTIAGIGGSGIQNGALTMIAASVPLNKRPSLVGLLMGGAQLGLVIGPLVGGAFTEYTTWRWCFYINLPIGAVCTVLMFLVHVPDRRVRTSHTAIQILTSKLDFTGFLIFAPCTVMFLLALQWGRYRLRLELGDNHRTLLWRRCSFAHLYLLGASSRRRRHDPSTSRSDETSLDSMPDAISIKEASPFTSGVNMLPSILPQLASAVLSGGLAQKVGYYLPFASLSAAISAIANGLLSTMSPHTSTAKWAGYQVLAGVGRGMGMQMPIIAVQAHTSAEVTSVATAVLVFSQVFGGAVFVSVANVIFNNKLHDELVSRLPHIDVDAVIDAGATGLRQVVSGEDLPQALEAYSEGVSATFLLAVGASCAMFISSFGIGWKDIRKKAPAKAGDA</sequence>
<organism evidence="1 2">
    <name type="scientific">Fusarium decemcellulare</name>
    <dbReference type="NCBI Taxonomy" id="57161"/>
    <lineage>
        <taxon>Eukaryota</taxon>
        <taxon>Fungi</taxon>
        <taxon>Dikarya</taxon>
        <taxon>Ascomycota</taxon>
        <taxon>Pezizomycotina</taxon>
        <taxon>Sordariomycetes</taxon>
        <taxon>Hypocreomycetidae</taxon>
        <taxon>Hypocreales</taxon>
        <taxon>Nectriaceae</taxon>
        <taxon>Fusarium</taxon>
        <taxon>Fusarium decemcellulare species complex</taxon>
    </lineage>
</organism>
<protein>
    <submittedName>
        <fullName evidence="1">Uncharacterized protein</fullName>
    </submittedName>
</protein>